<organism evidence="6 7">
    <name type="scientific">Ceratodon purpureus</name>
    <name type="common">Fire moss</name>
    <name type="synonym">Dicranum purpureum</name>
    <dbReference type="NCBI Taxonomy" id="3225"/>
    <lineage>
        <taxon>Eukaryota</taxon>
        <taxon>Viridiplantae</taxon>
        <taxon>Streptophyta</taxon>
        <taxon>Embryophyta</taxon>
        <taxon>Bryophyta</taxon>
        <taxon>Bryophytina</taxon>
        <taxon>Bryopsida</taxon>
        <taxon>Dicranidae</taxon>
        <taxon>Pseudoditrichales</taxon>
        <taxon>Ditrichaceae</taxon>
        <taxon>Ceratodon</taxon>
    </lineage>
</organism>
<evidence type="ECO:0000313" key="6">
    <source>
        <dbReference type="EMBL" id="KAG0583730.1"/>
    </source>
</evidence>
<dbReference type="Proteomes" id="UP000822688">
    <property type="component" value="Chromosome 3"/>
</dbReference>
<dbReference type="Gene3D" id="1.20.58.1210">
    <property type="entry name" value="Exo84p, N-terminal helical domain"/>
    <property type="match status" value="1"/>
</dbReference>
<dbReference type="EMBL" id="CM026423">
    <property type="protein sequence ID" value="KAG0583730.1"/>
    <property type="molecule type" value="Genomic_DNA"/>
</dbReference>
<gene>
    <name evidence="6" type="ORF">KC19_3G158800</name>
</gene>
<comment type="caution">
    <text evidence="6">The sequence shown here is derived from an EMBL/GenBank/DDBJ whole genome shotgun (WGS) entry which is preliminary data.</text>
</comment>
<feature type="domain" description="Exocyst component Exo84 C-terminal" evidence="5">
    <location>
        <begin position="197"/>
        <end position="407"/>
    </location>
</feature>
<dbReference type="Pfam" id="PF16528">
    <property type="entry name" value="Exo84_C"/>
    <property type="match status" value="1"/>
</dbReference>
<dbReference type="InterPro" id="IPR042561">
    <property type="entry name" value="Exo84_C_1"/>
</dbReference>
<dbReference type="GO" id="GO:0006887">
    <property type="term" value="P:exocytosis"/>
    <property type="evidence" value="ECO:0007669"/>
    <property type="project" value="UniProtKB-KW"/>
</dbReference>
<dbReference type="AlphaFoldDB" id="A0A8T0IIY4"/>
<reference evidence="6" key="1">
    <citation type="submission" date="2020-06" db="EMBL/GenBank/DDBJ databases">
        <title>WGS assembly of Ceratodon purpureus strain R40.</title>
        <authorList>
            <person name="Carey S.B."/>
            <person name="Jenkins J."/>
            <person name="Shu S."/>
            <person name="Lovell J.T."/>
            <person name="Sreedasyam A."/>
            <person name="Maumus F."/>
            <person name="Tiley G.P."/>
            <person name="Fernandez-Pozo N."/>
            <person name="Barry K."/>
            <person name="Chen C."/>
            <person name="Wang M."/>
            <person name="Lipzen A."/>
            <person name="Daum C."/>
            <person name="Saski C.A."/>
            <person name="Payton A.C."/>
            <person name="Mcbreen J.C."/>
            <person name="Conrad R.E."/>
            <person name="Kollar L.M."/>
            <person name="Olsson S."/>
            <person name="Huttunen S."/>
            <person name="Landis J.B."/>
            <person name="Wickett N.J."/>
            <person name="Johnson M.G."/>
            <person name="Rensing S.A."/>
            <person name="Grimwood J."/>
            <person name="Schmutz J."/>
            <person name="Mcdaniel S.F."/>
        </authorList>
    </citation>
    <scope>NUCLEOTIDE SEQUENCE</scope>
    <source>
        <strain evidence="6">R40</strain>
    </source>
</reference>
<dbReference type="InterPro" id="IPR033961">
    <property type="entry name" value="Exo84"/>
</dbReference>
<dbReference type="InterPro" id="IPR032403">
    <property type="entry name" value="Exo84_C"/>
</dbReference>
<name>A0A8T0IIY4_CERPU</name>
<dbReference type="InterPro" id="IPR016159">
    <property type="entry name" value="Cullin_repeat-like_dom_sf"/>
</dbReference>
<keyword evidence="4" id="KW-0653">Protein transport</keyword>
<dbReference type="PANTHER" id="PTHR21426">
    <property type="entry name" value="EXOCYST COMPLEX COMPONENT 8"/>
    <property type="match status" value="1"/>
</dbReference>
<dbReference type="SUPFAM" id="SSF74788">
    <property type="entry name" value="Cullin repeat-like"/>
    <property type="match status" value="1"/>
</dbReference>
<keyword evidence="7" id="KW-1185">Reference proteome</keyword>
<evidence type="ECO:0000313" key="7">
    <source>
        <dbReference type="Proteomes" id="UP000822688"/>
    </source>
</evidence>
<protein>
    <recommendedName>
        <fullName evidence="5">Exocyst component Exo84 C-terminal domain-containing protein</fullName>
    </recommendedName>
</protein>
<dbReference type="GO" id="GO:0000145">
    <property type="term" value="C:exocyst"/>
    <property type="evidence" value="ECO:0007669"/>
    <property type="project" value="InterPro"/>
</dbReference>
<proteinExistence type="inferred from homology"/>
<evidence type="ECO:0000256" key="2">
    <source>
        <dbReference type="ARBA" id="ARBA00022448"/>
    </source>
</evidence>
<accession>A0A8T0IIY4</accession>
<dbReference type="InterPro" id="IPR042560">
    <property type="entry name" value="Exo84_C_2"/>
</dbReference>
<evidence type="ECO:0000256" key="3">
    <source>
        <dbReference type="ARBA" id="ARBA00022483"/>
    </source>
</evidence>
<evidence type="ECO:0000256" key="4">
    <source>
        <dbReference type="ARBA" id="ARBA00022927"/>
    </source>
</evidence>
<dbReference type="GO" id="GO:0006893">
    <property type="term" value="P:Golgi to plasma membrane transport"/>
    <property type="evidence" value="ECO:0007669"/>
    <property type="project" value="TreeGrafter"/>
</dbReference>
<keyword evidence="3" id="KW-0268">Exocytosis</keyword>
<dbReference type="GO" id="GO:0015031">
    <property type="term" value="P:protein transport"/>
    <property type="evidence" value="ECO:0007669"/>
    <property type="project" value="UniProtKB-KW"/>
</dbReference>
<comment type="similarity">
    <text evidence="1">Belongs to the EXO84 family.</text>
</comment>
<dbReference type="Gene3D" id="1.20.58.1220">
    <property type="entry name" value="Exo84p, C-terminal helical domain"/>
    <property type="match status" value="1"/>
</dbReference>
<sequence>MRVVHSMDLGAVSSCCLKRRLFRRSRTCLAGFVLWKRKRRHGNLLSTETSAPVYENERFTTAQQTQRISCSCQIVTPCELMSEKQCSQLSTSRDGQELRLMIAELKGLQQMSAKEMIKSMISHYALFIQTSREVTDLEEAILKLRTLLRSRAGVVRSLATIEWTEHLAHTKQSDISMGCYTDDDPVVSKLEENARALPDVLDVLLAERKVDLALSALEEGEDMVDTGYACTNLEGDLSPVNPVTAAFLQIALSERRARLVTYLSDICQQPFVQGVELRSAIAALNRLGEGTRAHTLLLLAHNERIKHNTHGLRPSGTSYGGAFTAALSQSTFSAIAQAGRDSLAVFGAVPAYASELVVWARDVTEFYAGQIKQHVLSSAAAAGGLQAAAECVQIAFGHCSLLEAQGLTMCPLLTKVFRSSVKQAMEANLKRIEESVTALASADDWTLTFHQQTALFNSRLPSSLGLRKSLGRASVKLSCSAHRFSSMAQDFMAGVSPLVSMQLAGVALEGLSLRFNNYVDMLIKAVPDTTKVQKK</sequence>
<evidence type="ECO:0000256" key="1">
    <source>
        <dbReference type="ARBA" id="ARBA00007210"/>
    </source>
</evidence>
<dbReference type="PANTHER" id="PTHR21426:SF12">
    <property type="entry name" value="EXOCYST COMPLEX COMPONENT 8"/>
    <property type="match status" value="1"/>
</dbReference>
<keyword evidence="2" id="KW-0813">Transport</keyword>
<evidence type="ECO:0000259" key="5">
    <source>
        <dbReference type="Pfam" id="PF16528"/>
    </source>
</evidence>